<dbReference type="AlphaFoldDB" id="A0A1E1X387"/>
<name>A0A1E1X387_9ACAR</name>
<proteinExistence type="evidence at transcript level"/>
<sequence>CNATEVFECYQQFTSERLTALFDTDSYIYNSSEPHKFQMCRAHGVISSCKADLYENCVADVSKYHDAERAYRAQRNIFCDQKKLKEYLTEYKCLERDELHATCLRQISTNSSARDGHDTNQPSFCRLYLSRLECARLPSNCTSGRSSVHRGVRENDARLGGCITSQLHKSSAPLVRTRRWLVVNTLFIVALASLPNVHLPSG</sequence>
<protein>
    <submittedName>
        <fullName evidence="2">Uncharacterized protein</fullName>
    </submittedName>
</protein>
<accession>A0A1E1X387</accession>
<feature type="transmembrane region" description="Helical" evidence="1">
    <location>
        <begin position="180"/>
        <end position="199"/>
    </location>
</feature>
<dbReference type="EMBL" id="GFAC01005486">
    <property type="protein sequence ID" value="JAT93702.1"/>
    <property type="molecule type" value="mRNA"/>
</dbReference>
<keyword evidence="1" id="KW-0472">Membrane</keyword>
<organism evidence="2">
    <name type="scientific">Amblyomma aureolatum</name>
    <dbReference type="NCBI Taxonomy" id="187763"/>
    <lineage>
        <taxon>Eukaryota</taxon>
        <taxon>Metazoa</taxon>
        <taxon>Ecdysozoa</taxon>
        <taxon>Arthropoda</taxon>
        <taxon>Chelicerata</taxon>
        <taxon>Arachnida</taxon>
        <taxon>Acari</taxon>
        <taxon>Parasitiformes</taxon>
        <taxon>Ixodida</taxon>
        <taxon>Ixodoidea</taxon>
        <taxon>Ixodidae</taxon>
        <taxon>Amblyomminae</taxon>
        <taxon>Amblyomma</taxon>
    </lineage>
</organism>
<feature type="non-terminal residue" evidence="2">
    <location>
        <position position="1"/>
    </location>
</feature>
<reference evidence="2" key="1">
    <citation type="journal article" date="2017" name="Front. Cell. Infect. Microbiol.">
        <title>The Distinct Transcriptional Response of the Midgut of Amblyomma sculptum and Amblyomma aureolatum Ticks to Rickettsia rickettsii Correlates to Their Differences in Susceptibility to Infection.</title>
        <authorList>
            <person name="Martins L.A."/>
            <person name="Galletti M.F.B.M."/>
            <person name="Ribeiro J.M."/>
            <person name="Fujita A."/>
            <person name="Costa F.B."/>
            <person name="Labruna M.B."/>
            <person name="Daffre S."/>
            <person name="Fogaca A.C."/>
        </authorList>
    </citation>
    <scope>NUCLEOTIDE SEQUENCE</scope>
</reference>
<evidence type="ECO:0000256" key="1">
    <source>
        <dbReference type="SAM" id="Phobius"/>
    </source>
</evidence>
<keyword evidence="1" id="KW-1133">Transmembrane helix</keyword>
<keyword evidence="1" id="KW-0812">Transmembrane</keyword>
<evidence type="ECO:0000313" key="2">
    <source>
        <dbReference type="EMBL" id="JAT93702.1"/>
    </source>
</evidence>